<dbReference type="InterPro" id="IPR010195">
    <property type="entry name" value="Uncharacterised_peroxidase-rel"/>
</dbReference>
<evidence type="ECO:0000313" key="4">
    <source>
        <dbReference type="Proteomes" id="UP001597419"/>
    </source>
</evidence>
<name>A0ABW5GRX0_9PSEU</name>
<dbReference type="Pfam" id="PF02627">
    <property type="entry name" value="CMD"/>
    <property type="match status" value="1"/>
</dbReference>
<evidence type="ECO:0000256" key="1">
    <source>
        <dbReference type="SAM" id="MobiDB-lite"/>
    </source>
</evidence>
<dbReference type="PANTHER" id="PTHR35446:SF2">
    <property type="entry name" value="CARBOXYMUCONOLACTONE DECARBOXYLASE-LIKE DOMAIN-CONTAINING PROTEIN"/>
    <property type="match status" value="1"/>
</dbReference>
<reference evidence="4" key="1">
    <citation type="journal article" date="2019" name="Int. J. Syst. Evol. Microbiol.">
        <title>The Global Catalogue of Microorganisms (GCM) 10K type strain sequencing project: providing services to taxonomists for standard genome sequencing and annotation.</title>
        <authorList>
            <consortium name="The Broad Institute Genomics Platform"/>
            <consortium name="The Broad Institute Genome Sequencing Center for Infectious Disease"/>
            <person name="Wu L."/>
            <person name="Ma J."/>
        </authorList>
    </citation>
    <scope>NUCLEOTIDE SEQUENCE [LARGE SCALE GENOMIC DNA]</scope>
    <source>
        <strain evidence="4">CGMCC 4.7643</strain>
    </source>
</reference>
<dbReference type="InterPro" id="IPR029032">
    <property type="entry name" value="AhpD-like"/>
</dbReference>
<evidence type="ECO:0000313" key="3">
    <source>
        <dbReference type="EMBL" id="MFD2463616.1"/>
    </source>
</evidence>
<feature type="region of interest" description="Disordered" evidence="1">
    <location>
        <begin position="178"/>
        <end position="197"/>
    </location>
</feature>
<dbReference type="NCBIfam" id="TIGR00778">
    <property type="entry name" value="ahpD_dom"/>
    <property type="match status" value="1"/>
</dbReference>
<evidence type="ECO:0000259" key="2">
    <source>
        <dbReference type="Pfam" id="PF02627"/>
    </source>
</evidence>
<dbReference type="PANTHER" id="PTHR35446">
    <property type="entry name" value="SI:CH211-175M2.5"/>
    <property type="match status" value="1"/>
</dbReference>
<dbReference type="Proteomes" id="UP001597419">
    <property type="component" value="Unassembled WGS sequence"/>
</dbReference>
<sequence>MSYLPSLPEDAVLTDVFRAYPEAVGPLIDYHRIVLRGPSVFTLAERELIAAYVSGLNACRYCHGVHGATAVAFGLPEERLTALLTDLDTAPVEDRWKVLLRYLRTLTLTPARLSKADADAVLAAGWDEKALYDAVSVCALFNFMNRLVEGLGITADQPYFAAAARRFVEDPDYAGYGNAVTPPAGGAPRAAPPRPAV</sequence>
<accession>A0ABW5GRX0</accession>
<dbReference type="InterPro" id="IPR004675">
    <property type="entry name" value="AhpD_core"/>
</dbReference>
<feature type="domain" description="Carboxymuconolactone decarboxylase-like" evidence="2">
    <location>
        <begin position="30"/>
        <end position="88"/>
    </location>
</feature>
<dbReference type="RefSeq" id="WP_345400712.1">
    <property type="nucleotide sequence ID" value="NZ_BAABHG010000011.1"/>
</dbReference>
<dbReference type="Gene3D" id="1.20.1290.10">
    <property type="entry name" value="AhpD-like"/>
    <property type="match status" value="1"/>
</dbReference>
<keyword evidence="4" id="KW-1185">Reference proteome</keyword>
<dbReference type="SUPFAM" id="SSF69118">
    <property type="entry name" value="AhpD-like"/>
    <property type="match status" value="1"/>
</dbReference>
<dbReference type="EMBL" id="JBHUKU010000021">
    <property type="protein sequence ID" value="MFD2463616.1"/>
    <property type="molecule type" value="Genomic_DNA"/>
</dbReference>
<organism evidence="3 4">
    <name type="scientific">Amycolatopsis samaneae</name>
    <dbReference type="NCBI Taxonomy" id="664691"/>
    <lineage>
        <taxon>Bacteria</taxon>
        <taxon>Bacillati</taxon>
        <taxon>Actinomycetota</taxon>
        <taxon>Actinomycetes</taxon>
        <taxon>Pseudonocardiales</taxon>
        <taxon>Pseudonocardiaceae</taxon>
        <taxon>Amycolatopsis</taxon>
    </lineage>
</organism>
<proteinExistence type="predicted"/>
<dbReference type="NCBIfam" id="TIGR01926">
    <property type="entry name" value="peroxid_rel"/>
    <property type="match status" value="1"/>
</dbReference>
<dbReference type="InterPro" id="IPR003779">
    <property type="entry name" value="CMD-like"/>
</dbReference>
<comment type="caution">
    <text evidence="3">The sequence shown here is derived from an EMBL/GenBank/DDBJ whole genome shotgun (WGS) entry which is preliminary data.</text>
</comment>
<gene>
    <name evidence="3" type="ORF">ACFSYJ_33725</name>
</gene>
<protein>
    <submittedName>
        <fullName evidence="3">Carboxymuconolactone decarboxylase family protein</fullName>
    </submittedName>
</protein>